<name>F7YCT8_MESOW</name>
<dbReference type="Proteomes" id="UP000001623">
    <property type="component" value="Chromosome"/>
</dbReference>
<dbReference type="Pfam" id="PF13480">
    <property type="entry name" value="Acetyltransf_6"/>
    <property type="match status" value="1"/>
</dbReference>
<accession>F7YCT8</accession>
<reference evidence="2 3" key="1">
    <citation type="submission" date="2010-10" db="EMBL/GenBank/DDBJ databases">
        <title>Complete sequence of Mesorhizobium opportunistum WSM2075.</title>
        <authorList>
            <consortium name="US DOE Joint Genome Institute"/>
            <person name="Lucas S."/>
            <person name="Copeland A."/>
            <person name="Lapidus A."/>
            <person name="Cheng J.-F."/>
            <person name="Bruce D."/>
            <person name="Goodwin L."/>
            <person name="Pitluck S."/>
            <person name="Chertkov O."/>
            <person name="Misra M."/>
            <person name="Detter J.C."/>
            <person name="Han C."/>
            <person name="Tapia R."/>
            <person name="Land M."/>
            <person name="Hauser L."/>
            <person name="Kyrpides N."/>
            <person name="Ovchinnikova G."/>
            <person name="Mavrommatis K.M."/>
            <person name="Tiwari R.P."/>
            <person name="Howieson J.G."/>
            <person name="O'Hara G.W."/>
            <person name="Nandasena K.G."/>
            <person name="Woyke T."/>
        </authorList>
    </citation>
    <scope>NUCLEOTIDE SEQUENCE [LARGE SCALE GENOMIC DNA]</scope>
    <source>
        <strain evidence="3">LMG 24607 / HAMBI 3007 / WSM2075</strain>
    </source>
</reference>
<dbReference type="EMBL" id="CP002279">
    <property type="protein sequence ID" value="AEH88978.1"/>
    <property type="molecule type" value="Genomic_DNA"/>
</dbReference>
<dbReference type="AlphaFoldDB" id="F7YCT8"/>
<organism evidence="2 3">
    <name type="scientific">Mesorhizobium opportunistum (strain LMG 24607 / HAMBI 3007 / WSM2075)</name>
    <dbReference type="NCBI Taxonomy" id="536019"/>
    <lineage>
        <taxon>Bacteria</taxon>
        <taxon>Pseudomonadati</taxon>
        <taxon>Pseudomonadota</taxon>
        <taxon>Alphaproteobacteria</taxon>
        <taxon>Hyphomicrobiales</taxon>
        <taxon>Phyllobacteriaceae</taxon>
        <taxon>Mesorhizobium</taxon>
    </lineage>
</organism>
<evidence type="ECO:0000259" key="1">
    <source>
        <dbReference type="Pfam" id="PF13480"/>
    </source>
</evidence>
<dbReference type="HOGENOM" id="CLU_046277_2_1_5"/>
<dbReference type="eggNOG" id="COG5653">
    <property type="taxonomic scope" value="Bacteria"/>
</dbReference>
<protein>
    <recommendedName>
        <fullName evidence="1">BioF2-like acetyltransferase domain-containing protein</fullName>
    </recommendedName>
</protein>
<proteinExistence type="predicted"/>
<dbReference type="InterPro" id="IPR016181">
    <property type="entry name" value="Acyl_CoA_acyltransferase"/>
</dbReference>
<gene>
    <name evidence="2" type="ordered locus">Mesop_4555</name>
</gene>
<dbReference type="SUPFAM" id="SSF55729">
    <property type="entry name" value="Acyl-CoA N-acyltransferases (Nat)"/>
    <property type="match status" value="1"/>
</dbReference>
<feature type="domain" description="BioF2-like acetyltransferase" evidence="1">
    <location>
        <begin position="165"/>
        <end position="302"/>
    </location>
</feature>
<dbReference type="KEGG" id="mop:Mesop_4555"/>
<sequence>MIEAADSFDFGSVEYRRLFSGASASAFQHPDWLTAFYRNIAPAHGAEPLVITGRDSDGELQLVVPLVRRGDRAIEYAFLGVTDYACPIVARGVTFSAQTRRHFREVLGHHADLRIGPVHHSHLHEWRQLLGSEPSALDFGAHAVRYGFPYAEWRRTNLGRRGAGSLDRKARRLSEAGGLKLELVGPDNVRQALVAARGFRAGRFPDDPMQTPYGLEFYIDVATNGARSGLARTYRLASKDGPVAFVFGLIDGDFFRYILLACDYGAHARHSPGRVALDQVMAAWAAEGGKAFDFTIGDEPFKADFGCTRTTMHEFRP</sequence>
<dbReference type="InterPro" id="IPR038740">
    <property type="entry name" value="BioF2-like_GNAT_dom"/>
</dbReference>
<dbReference type="STRING" id="536019.Mesop_4555"/>
<evidence type="ECO:0000313" key="2">
    <source>
        <dbReference type="EMBL" id="AEH88978.1"/>
    </source>
</evidence>
<evidence type="ECO:0000313" key="3">
    <source>
        <dbReference type="Proteomes" id="UP000001623"/>
    </source>
</evidence>